<proteinExistence type="predicted"/>
<dbReference type="RefSeq" id="WP_262095505.1">
    <property type="nucleotide sequence ID" value="NZ_JAOEGN010000002.1"/>
</dbReference>
<comment type="caution">
    <text evidence="1">The sequence shown here is derived from an EMBL/GenBank/DDBJ whole genome shotgun (WGS) entry which is preliminary data.</text>
</comment>
<dbReference type="InterPro" id="IPR029058">
    <property type="entry name" value="AB_hydrolase_fold"/>
</dbReference>
<keyword evidence="2" id="KW-1185">Reference proteome</keyword>
<protein>
    <submittedName>
        <fullName evidence="1">Alpha/beta hydrolase</fullName>
    </submittedName>
</protein>
<dbReference type="EMBL" id="JAOEGN010000002">
    <property type="protein sequence ID" value="MCU0104282.1"/>
    <property type="molecule type" value="Genomic_DNA"/>
</dbReference>
<organism evidence="1 2">
    <name type="scientific">Paracholeplasma vituli</name>
    <dbReference type="NCBI Taxonomy" id="69473"/>
    <lineage>
        <taxon>Bacteria</taxon>
        <taxon>Bacillati</taxon>
        <taxon>Mycoplasmatota</taxon>
        <taxon>Mollicutes</taxon>
        <taxon>Acholeplasmatales</taxon>
        <taxon>Acholeplasmataceae</taxon>
        <taxon>Paracholeplasma</taxon>
    </lineage>
</organism>
<dbReference type="GO" id="GO:0016787">
    <property type="term" value="F:hydrolase activity"/>
    <property type="evidence" value="ECO:0007669"/>
    <property type="project" value="UniProtKB-KW"/>
</dbReference>
<dbReference type="Gene3D" id="3.40.50.1820">
    <property type="entry name" value="alpha/beta hydrolase"/>
    <property type="match status" value="1"/>
</dbReference>
<sequence length="208" mass="24020">MGRGEILANLGFYVVAIDAYLHGKRMSELEKKRSNVEKYEDIVEVAIHTAEDAKRLFHKYFKHIDTVQKDAYYAYGVSMGSLTGFYLASIETLLKGLVGLVCTPSMVDYYQDKAALYHFNQGFFYEKKLAYYEMLDPLRHFERLRNKSIFMGVGIKDEIVKPVFAEALHKVLPETILKHYDTGHISTKEMLDDSFKFIEEVAHANNPR</sequence>
<keyword evidence="1" id="KW-0378">Hydrolase</keyword>
<dbReference type="Proteomes" id="UP001209076">
    <property type="component" value="Unassembled WGS sequence"/>
</dbReference>
<name>A0ABT2PX18_9MOLU</name>
<dbReference type="SUPFAM" id="SSF53474">
    <property type="entry name" value="alpha/beta-Hydrolases"/>
    <property type="match status" value="1"/>
</dbReference>
<evidence type="ECO:0000313" key="1">
    <source>
        <dbReference type="EMBL" id="MCU0104282.1"/>
    </source>
</evidence>
<gene>
    <name evidence="1" type="ORF">N7603_01275</name>
</gene>
<reference evidence="2" key="1">
    <citation type="submission" date="2023-07" db="EMBL/GenBank/DDBJ databases">
        <title>Novel Mycoplasma species identified in domestic and wild animals.</title>
        <authorList>
            <person name="Volokhov D.V."/>
            <person name="Furtak V.A."/>
            <person name="Zagorodnyaya T.A."/>
        </authorList>
    </citation>
    <scope>NUCLEOTIDE SEQUENCE [LARGE SCALE GENOMIC DNA]</scope>
    <source>
        <strain evidence="2">92-19</strain>
    </source>
</reference>
<accession>A0ABT2PX18</accession>
<evidence type="ECO:0000313" key="2">
    <source>
        <dbReference type="Proteomes" id="UP001209076"/>
    </source>
</evidence>